<evidence type="ECO:0000259" key="4">
    <source>
        <dbReference type="Pfam" id="PF23559"/>
    </source>
</evidence>
<dbReference type="InterPro" id="IPR044974">
    <property type="entry name" value="Disease_R_plants"/>
</dbReference>
<evidence type="ECO:0000313" key="5">
    <source>
        <dbReference type="EMBL" id="KAJ9701575.1"/>
    </source>
</evidence>
<gene>
    <name evidence="5" type="ORF">PVL29_006798</name>
</gene>
<dbReference type="Gene3D" id="1.10.8.430">
    <property type="entry name" value="Helical domain of apoptotic protease-activating factors"/>
    <property type="match status" value="1"/>
</dbReference>
<dbReference type="Proteomes" id="UP001168098">
    <property type="component" value="Unassembled WGS sequence"/>
</dbReference>
<reference evidence="5 6" key="1">
    <citation type="journal article" date="2023" name="BMC Biotechnol.">
        <title>Vitis rotundifolia cv Carlos genome sequencing.</title>
        <authorList>
            <person name="Huff M."/>
            <person name="Hulse-Kemp A."/>
            <person name="Scheffler B."/>
            <person name="Youngblood R."/>
            <person name="Simpson S."/>
            <person name="Babiker E."/>
            <person name="Staton M."/>
        </authorList>
    </citation>
    <scope>NUCLEOTIDE SEQUENCE [LARGE SCALE GENOMIC DNA]</scope>
    <source>
        <tissue evidence="5">Leaf</tissue>
    </source>
</reference>
<dbReference type="InterPro" id="IPR042197">
    <property type="entry name" value="Apaf_helical"/>
</dbReference>
<dbReference type="EMBL" id="JARBHA010000005">
    <property type="protein sequence ID" value="KAJ9701575.1"/>
    <property type="molecule type" value="Genomic_DNA"/>
</dbReference>
<dbReference type="AlphaFoldDB" id="A0AA39DZW5"/>
<dbReference type="InterPro" id="IPR027417">
    <property type="entry name" value="P-loop_NTPase"/>
</dbReference>
<accession>A0AA39DZW5</accession>
<feature type="domain" description="Disease resistance protein winged helix" evidence="4">
    <location>
        <begin position="151"/>
        <end position="216"/>
    </location>
</feature>
<dbReference type="Pfam" id="PF00931">
    <property type="entry name" value="NB-ARC"/>
    <property type="match status" value="1"/>
</dbReference>
<evidence type="ECO:0000313" key="6">
    <source>
        <dbReference type="Proteomes" id="UP001168098"/>
    </source>
</evidence>
<evidence type="ECO:0000256" key="1">
    <source>
        <dbReference type="ARBA" id="ARBA00022737"/>
    </source>
</evidence>
<dbReference type="Gene3D" id="1.10.10.10">
    <property type="entry name" value="Winged helix-like DNA-binding domain superfamily/Winged helix DNA-binding domain"/>
    <property type="match status" value="1"/>
</dbReference>
<organism evidence="5 6">
    <name type="scientific">Vitis rotundifolia</name>
    <name type="common">Muscadine grape</name>
    <dbReference type="NCBI Taxonomy" id="103349"/>
    <lineage>
        <taxon>Eukaryota</taxon>
        <taxon>Viridiplantae</taxon>
        <taxon>Streptophyta</taxon>
        <taxon>Embryophyta</taxon>
        <taxon>Tracheophyta</taxon>
        <taxon>Spermatophyta</taxon>
        <taxon>Magnoliopsida</taxon>
        <taxon>eudicotyledons</taxon>
        <taxon>Gunneridae</taxon>
        <taxon>Pentapetalae</taxon>
        <taxon>rosids</taxon>
        <taxon>Vitales</taxon>
        <taxon>Vitaceae</taxon>
        <taxon>Viteae</taxon>
        <taxon>Vitis</taxon>
    </lineage>
</organism>
<keyword evidence="6" id="KW-1185">Reference proteome</keyword>
<evidence type="ECO:0000256" key="2">
    <source>
        <dbReference type="ARBA" id="ARBA00022821"/>
    </source>
</evidence>
<dbReference type="InterPro" id="IPR058922">
    <property type="entry name" value="WHD_DRP"/>
</dbReference>
<comment type="caution">
    <text evidence="5">The sequence shown here is derived from an EMBL/GenBank/DDBJ whole genome shotgun (WGS) entry which is preliminary data.</text>
</comment>
<dbReference type="SUPFAM" id="SSF52540">
    <property type="entry name" value="P-loop containing nucleoside triphosphate hydrolases"/>
    <property type="match status" value="1"/>
</dbReference>
<name>A0AA39DZW5_VITRO</name>
<keyword evidence="1" id="KW-0677">Repeat</keyword>
<dbReference type="PANTHER" id="PTHR23155">
    <property type="entry name" value="DISEASE RESISTANCE PROTEIN RP"/>
    <property type="match status" value="1"/>
</dbReference>
<dbReference type="InterPro" id="IPR002182">
    <property type="entry name" value="NB-ARC"/>
</dbReference>
<protein>
    <submittedName>
        <fullName evidence="5">Uncharacterized protein</fullName>
    </submittedName>
</protein>
<dbReference type="InterPro" id="IPR036388">
    <property type="entry name" value="WH-like_DNA-bd_sf"/>
</dbReference>
<feature type="domain" description="NB-ARC" evidence="3">
    <location>
        <begin position="2"/>
        <end position="77"/>
    </location>
</feature>
<dbReference type="GO" id="GO:0043531">
    <property type="term" value="F:ADP binding"/>
    <property type="evidence" value="ECO:0007669"/>
    <property type="project" value="InterPro"/>
</dbReference>
<sequence length="262" mass="30411">MQKLKAFLINNRFLIVMDDPSDVYYWDGLLRVLADTSTGSRMIWITRKMSLPPNLKTRSDPYPLRLEADEESWGLFTYALNKIVRRCGGLPLLIVKLAEALSQKDATIEEWSRALQQLCHDQEKVWSNTLCRIYKDLSLYMRRCLFSLTLFFHDSDIPIRMLITLWVAEDLVQTEGKNEALEDLAQRCLNLLIAKGMVQVTKKLLNGNVKIIRLPDALTQYWLISKAQQATALGDHIYRRSELFPGNDMIRRPVNHLDRDDL</sequence>
<proteinExistence type="predicted"/>
<dbReference type="GO" id="GO:0098542">
    <property type="term" value="P:defense response to other organism"/>
    <property type="evidence" value="ECO:0007669"/>
    <property type="project" value="TreeGrafter"/>
</dbReference>
<keyword evidence="2" id="KW-0611">Plant defense</keyword>
<dbReference type="Pfam" id="PF23559">
    <property type="entry name" value="WHD_DRP"/>
    <property type="match status" value="1"/>
</dbReference>
<dbReference type="PANTHER" id="PTHR23155:SF955">
    <property type="entry name" value="AAA+ ATPASE DOMAIN-CONTAINING PROTEIN"/>
    <property type="match status" value="1"/>
</dbReference>
<evidence type="ECO:0000259" key="3">
    <source>
        <dbReference type="Pfam" id="PF00931"/>
    </source>
</evidence>